<organism evidence="6 7">
    <name type="scientific">Ambrosiozyma monospora</name>
    <name type="common">Yeast</name>
    <name type="synonym">Endomycopsis monosporus</name>
    <dbReference type="NCBI Taxonomy" id="43982"/>
    <lineage>
        <taxon>Eukaryota</taxon>
        <taxon>Fungi</taxon>
        <taxon>Dikarya</taxon>
        <taxon>Ascomycota</taxon>
        <taxon>Saccharomycotina</taxon>
        <taxon>Pichiomycetes</taxon>
        <taxon>Pichiales</taxon>
        <taxon>Pichiaceae</taxon>
        <taxon>Ambrosiozyma</taxon>
    </lineage>
</organism>
<accession>A0A9W7DJV0</accession>
<feature type="transmembrane region" description="Helical" evidence="5">
    <location>
        <begin position="155"/>
        <end position="173"/>
    </location>
</feature>
<dbReference type="InterPro" id="IPR001046">
    <property type="entry name" value="NRAMP_fam"/>
</dbReference>
<dbReference type="PRINTS" id="PR00447">
    <property type="entry name" value="NATRESASSCMP"/>
</dbReference>
<comment type="caution">
    <text evidence="6">The sequence shown here is derived from an EMBL/GenBank/DDBJ whole genome shotgun (WGS) entry which is preliminary data.</text>
</comment>
<protein>
    <submittedName>
        <fullName evidence="6">Unnamed protein product</fullName>
    </submittedName>
</protein>
<keyword evidence="7" id="KW-1185">Reference proteome</keyword>
<dbReference type="GO" id="GO:0034755">
    <property type="term" value="P:iron ion transmembrane transport"/>
    <property type="evidence" value="ECO:0007669"/>
    <property type="project" value="TreeGrafter"/>
</dbReference>
<reference evidence="6" key="1">
    <citation type="submission" date="2023-04" db="EMBL/GenBank/DDBJ databases">
        <title>Ambrosiozyma monospora NBRC 1965.</title>
        <authorList>
            <person name="Ichikawa N."/>
            <person name="Sato H."/>
            <person name="Tonouchi N."/>
        </authorList>
    </citation>
    <scope>NUCLEOTIDE SEQUENCE</scope>
    <source>
        <strain evidence="6">NBRC 1965</strain>
    </source>
</reference>
<dbReference type="Pfam" id="PF01566">
    <property type="entry name" value="Nramp"/>
    <property type="match status" value="1"/>
</dbReference>
<dbReference type="GO" id="GO:0005384">
    <property type="term" value="F:manganese ion transmembrane transporter activity"/>
    <property type="evidence" value="ECO:0007669"/>
    <property type="project" value="TreeGrafter"/>
</dbReference>
<evidence type="ECO:0000256" key="2">
    <source>
        <dbReference type="ARBA" id="ARBA00022692"/>
    </source>
</evidence>
<feature type="transmembrane region" description="Helical" evidence="5">
    <location>
        <begin position="64"/>
        <end position="89"/>
    </location>
</feature>
<evidence type="ECO:0000256" key="1">
    <source>
        <dbReference type="ARBA" id="ARBA00004141"/>
    </source>
</evidence>
<dbReference type="OrthoDB" id="409173at2759"/>
<feature type="transmembrane region" description="Helical" evidence="5">
    <location>
        <begin position="185"/>
        <end position="204"/>
    </location>
</feature>
<dbReference type="Proteomes" id="UP001165063">
    <property type="component" value="Unassembled WGS sequence"/>
</dbReference>
<evidence type="ECO:0000256" key="3">
    <source>
        <dbReference type="ARBA" id="ARBA00022989"/>
    </source>
</evidence>
<dbReference type="GO" id="GO:0030026">
    <property type="term" value="P:intracellular manganese ion homeostasis"/>
    <property type="evidence" value="ECO:0007669"/>
    <property type="project" value="TreeGrafter"/>
</dbReference>
<gene>
    <name evidence="6" type="ORF">Amon01_000753800</name>
</gene>
<feature type="transmembrane region" description="Helical" evidence="5">
    <location>
        <begin position="225"/>
        <end position="247"/>
    </location>
</feature>
<dbReference type="GO" id="GO:0015086">
    <property type="term" value="F:cadmium ion transmembrane transporter activity"/>
    <property type="evidence" value="ECO:0007669"/>
    <property type="project" value="TreeGrafter"/>
</dbReference>
<keyword evidence="2 5" id="KW-0812">Transmembrane</keyword>
<comment type="subcellular location">
    <subcellularLocation>
        <location evidence="1">Membrane</location>
        <topology evidence="1">Multi-pass membrane protein</topology>
    </subcellularLocation>
</comment>
<evidence type="ECO:0000256" key="5">
    <source>
        <dbReference type="SAM" id="Phobius"/>
    </source>
</evidence>
<evidence type="ECO:0000256" key="4">
    <source>
        <dbReference type="ARBA" id="ARBA00023136"/>
    </source>
</evidence>
<dbReference type="AlphaFoldDB" id="A0A9W7DJV0"/>
<keyword evidence="4 5" id="KW-0472">Membrane</keyword>
<dbReference type="PANTHER" id="PTHR11706">
    <property type="entry name" value="SOLUTE CARRIER PROTEIN FAMILY 11 MEMBER"/>
    <property type="match status" value="1"/>
</dbReference>
<dbReference type="EMBL" id="BSXU01005650">
    <property type="protein sequence ID" value="GMG55317.1"/>
    <property type="molecule type" value="Genomic_DNA"/>
</dbReference>
<evidence type="ECO:0000313" key="7">
    <source>
        <dbReference type="Proteomes" id="UP001165063"/>
    </source>
</evidence>
<evidence type="ECO:0000313" key="6">
    <source>
        <dbReference type="EMBL" id="GMG55317.1"/>
    </source>
</evidence>
<dbReference type="PANTHER" id="PTHR11706:SF101">
    <property type="entry name" value="MANGANESE TRANSPORTER SMF1"/>
    <property type="match status" value="1"/>
</dbReference>
<dbReference type="NCBIfam" id="NF037982">
    <property type="entry name" value="Nramp_1"/>
    <property type="match status" value="1"/>
</dbReference>
<dbReference type="GO" id="GO:0005886">
    <property type="term" value="C:plasma membrane"/>
    <property type="evidence" value="ECO:0007669"/>
    <property type="project" value="TreeGrafter"/>
</dbReference>
<proteinExistence type="predicted"/>
<feature type="transmembrane region" description="Helical" evidence="5">
    <location>
        <begin position="109"/>
        <end position="134"/>
    </location>
</feature>
<sequence>MPHSIILGSGLVQSRLREYDIKKGYVRLNEDEETNPAEREEIIMKWRPSYQSIKYSYKYSLIELAVSLFTFALFINSAILIVAGSTLYGTPEADGADLYSIHDLLSKTIGKAVGTIFMVSLLLSGLSSVFVVTITGQMVSEGHINWSFKPWIRRLITRLITIIPTLAISLSIGRDGLSKALNASQVILSVLLPFIIAPVIYFTSFKKYMKSNKNLEGYKDFSNNWIVTVVAGVLWIFISCMNVYGIVQAAKDGI</sequence>
<keyword evidence="3 5" id="KW-1133">Transmembrane helix</keyword>
<name>A0A9W7DJV0_AMBMO</name>